<evidence type="ECO:0000259" key="17">
    <source>
        <dbReference type="Pfam" id="PF10531"/>
    </source>
</evidence>
<name>A0A4Q1SJX8_9BACT</name>
<feature type="compositionally biased region" description="Polar residues" evidence="15">
    <location>
        <begin position="89"/>
        <end position="112"/>
    </location>
</feature>
<dbReference type="InterPro" id="IPR054765">
    <property type="entry name" value="SLBB_dom"/>
</dbReference>
<evidence type="ECO:0000256" key="4">
    <source>
        <dbReference type="ARBA" id="ARBA00022452"/>
    </source>
</evidence>
<protein>
    <submittedName>
        <fullName evidence="19">Sugar transporter</fullName>
    </submittedName>
</protein>
<keyword evidence="9" id="KW-0406">Ion transport</keyword>
<keyword evidence="11" id="KW-0472">Membrane</keyword>
<evidence type="ECO:0000259" key="18">
    <source>
        <dbReference type="Pfam" id="PF22461"/>
    </source>
</evidence>
<evidence type="ECO:0000256" key="12">
    <source>
        <dbReference type="ARBA" id="ARBA00023139"/>
    </source>
</evidence>
<keyword evidence="3" id="KW-0813">Transport</keyword>
<evidence type="ECO:0000313" key="19">
    <source>
        <dbReference type="EMBL" id="RXS97978.1"/>
    </source>
</evidence>
<feature type="domain" description="SLBB" evidence="18">
    <location>
        <begin position="254"/>
        <end position="331"/>
    </location>
</feature>
<organism evidence="19 20">
    <name type="scientific">Silvibacterium dinghuense</name>
    <dbReference type="NCBI Taxonomy" id="1560006"/>
    <lineage>
        <taxon>Bacteria</taxon>
        <taxon>Pseudomonadati</taxon>
        <taxon>Acidobacteriota</taxon>
        <taxon>Terriglobia</taxon>
        <taxon>Terriglobales</taxon>
        <taxon>Acidobacteriaceae</taxon>
        <taxon>Silvibacterium</taxon>
    </lineage>
</organism>
<evidence type="ECO:0000313" key="20">
    <source>
        <dbReference type="Proteomes" id="UP000290253"/>
    </source>
</evidence>
<dbReference type="Gene3D" id="3.30.1950.10">
    <property type="entry name" value="wza like domain"/>
    <property type="match status" value="1"/>
</dbReference>
<evidence type="ECO:0000256" key="7">
    <source>
        <dbReference type="ARBA" id="ARBA00022729"/>
    </source>
</evidence>
<comment type="subcellular location">
    <subcellularLocation>
        <location evidence="1">Cell outer membrane</location>
        <topology evidence="1">Multi-pass membrane protein</topology>
    </subcellularLocation>
</comment>
<keyword evidence="10" id="KW-0626">Porin</keyword>
<comment type="similarity">
    <text evidence="2">Belongs to the BexD/CtrA/VexA family.</text>
</comment>
<gene>
    <name evidence="19" type="ORF">ESZ00_09060</name>
</gene>
<evidence type="ECO:0000256" key="6">
    <source>
        <dbReference type="ARBA" id="ARBA00022692"/>
    </source>
</evidence>
<keyword evidence="13" id="KW-0998">Cell outer membrane</keyword>
<comment type="caution">
    <text evidence="19">The sequence shown here is derived from an EMBL/GenBank/DDBJ whole genome shotgun (WGS) entry which is preliminary data.</text>
</comment>
<feature type="region of interest" description="Disordered" evidence="15">
    <location>
        <begin position="43"/>
        <end position="112"/>
    </location>
</feature>
<evidence type="ECO:0000256" key="8">
    <source>
        <dbReference type="ARBA" id="ARBA00023047"/>
    </source>
</evidence>
<keyword evidence="20" id="KW-1185">Reference proteome</keyword>
<evidence type="ECO:0000256" key="5">
    <source>
        <dbReference type="ARBA" id="ARBA00022597"/>
    </source>
</evidence>
<evidence type="ECO:0000256" key="3">
    <source>
        <dbReference type="ARBA" id="ARBA00022448"/>
    </source>
</evidence>
<evidence type="ECO:0000256" key="10">
    <source>
        <dbReference type="ARBA" id="ARBA00023114"/>
    </source>
</evidence>
<dbReference type="GO" id="GO:0015159">
    <property type="term" value="F:polysaccharide transmembrane transporter activity"/>
    <property type="evidence" value="ECO:0007669"/>
    <property type="project" value="InterPro"/>
</dbReference>
<evidence type="ECO:0000256" key="13">
    <source>
        <dbReference type="ARBA" id="ARBA00023237"/>
    </source>
</evidence>
<dbReference type="InterPro" id="IPR003715">
    <property type="entry name" value="Poly_export_N"/>
</dbReference>
<dbReference type="OrthoDB" id="9815244at2"/>
<evidence type="ECO:0000259" key="16">
    <source>
        <dbReference type="Pfam" id="PF02563"/>
    </source>
</evidence>
<keyword evidence="4" id="KW-1134">Transmembrane beta strand</keyword>
<feature type="domain" description="Soluble ligand binding" evidence="17">
    <location>
        <begin position="836"/>
        <end position="885"/>
    </location>
</feature>
<evidence type="ECO:0000256" key="15">
    <source>
        <dbReference type="SAM" id="MobiDB-lite"/>
    </source>
</evidence>
<keyword evidence="14" id="KW-0449">Lipoprotein</keyword>
<evidence type="ECO:0000256" key="11">
    <source>
        <dbReference type="ARBA" id="ARBA00023136"/>
    </source>
</evidence>
<dbReference type="PANTHER" id="PTHR33619">
    <property type="entry name" value="POLYSACCHARIDE EXPORT PROTEIN GFCE-RELATED"/>
    <property type="match status" value="1"/>
</dbReference>
<dbReference type="GO" id="GO:0009279">
    <property type="term" value="C:cell outer membrane"/>
    <property type="evidence" value="ECO:0007669"/>
    <property type="project" value="UniProtKB-SubCell"/>
</dbReference>
<accession>A0A4Q1SJX8</accession>
<dbReference type="AlphaFoldDB" id="A0A4Q1SJX8"/>
<feature type="domain" description="Soluble ligand binding" evidence="17">
    <location>
        <begin position="693"/>
        <end position="728"/>
    </location>
</feature>
<dbReference type="GO" id="GO:0015288">
    <property type="term" value="F:porin activity"/>
    <property type="evidence" value="ECO:0007669"/>
    <property type="project" value="UniProtKB-KW"/>
</dbReference>
<keyword evidence="8" id="KW-0625">Polysaccharide transport</keyword>
<sequence length="943" mass="100871">MFRWNRGIPSGMDAPALLLMRRQLVLASGVFFLVLSQLGMAQTSTSTDPYSSTTDSSQSECSDPMLSSSAACQSATQQGSSGAYGQGMTGTSASQSGLGSTQNGLGQTQNYNDTSALGMQVARQQQLGERLPAQPLTEFQKFVAGTTGQMLPIFGASLFQNGPSTFAPVDQTPVPPDYVIGPGDLLRIRVWGQVNFTANVRVDRSGEIYLPQVGPVHVAGLPFQVLDQHVRQAVARVYRNFDLTADIGQIRAVQVYVVGQAHRPGTYTISSLSTLVDALFASGGPSVNGSLRHVYLKRGGQTIADFDLYDLLVKGDKSKDVKVESGDVIYIPPAGPQVALTGAVRRPGIYELRGDTNIEEILSAAGGASTVVAGSRISIDRIADHQQRQAMEVAYDPTGLSTVLEGGDVVRLLSIVPSYQKTVTLRGNTANPGRFAWHEGMHLADLIPDKDSLLTRNYWWKRAQLGLPAPEFEPVPYLTAQSQPNTSVDLRFRAQSLARKLPDCLYVDNAGSGSGAESALATNTRPCIYDPNSAKAQTAKANNSSTSDVPANSAWLNYATEPGSGQDAGTLGAISGAQPTDALGWPIDPQDHAANEGTVPEREAGLVQQKTALPGEHRTTVQLSAPEIDWSYAVIERLNKDNLKTSLIPFDLGKLVLEHDPGQNLALEPGDVVSIFSQADIHVPLAQQTKFVRLEGEFVHAGVYSVKPGETLRQLVERAGGLSPDAYLYGSQFTRESTRVIQQEHLDQYISQIQLEISRGTLAETSSAVASAQDIASANAALIAGRELISKLQQIRATGRMVLQVKPDSAGIASLPDLPLEDGDAFIVPSRPAGINVVGSVYDQNSYVFHSGSKLADYLRLAGGPNREADRKHIFLIRADGSVISRQAASSVWGNTFDATPVYPGDTVVVPEKTFGPTKLRGFLEFSQLFSQLALGAAAISVI</sequence>
<keyword evidence="7" id="KW-0732">Signal</keyword>
<dbReference type="Proteomes" id="UP000290253">
    <property type="component" value="Unassembled WGS sequence"/>
</dbReference>
<dbReference type="GO" id="GO:0006811">
    <property type="term" value="P:monoatomic ion transport"/>
    <property type="evidence" value="ECO:0007669"/>
    <property type="project" value="UniProtKB-KW"/>
</dbReference>
<keyword evidence="5 19" id="KW-0762">Sugar transport</keyword>
<reference evidence="19 20" key="1">
    <citation type="journal article" date="2016" name="Int. J. Syst. Evol. Microbiol.">
        <title>Acidipila dinghuensis sp. nov., an acidobacterium isolated from forest soil.</title>
        <authorList>
            <person name="Jiang Y.W."/>
            <person name="Wang J."/>
            <person name="Chen M.H."/>
            <person name="Lv Y.Y."/>
            <person name="Qiu L.H."/>
        </authorList>
    </citation>
    <scope>NUCLEOTIDE SEQUENCE [LARGE SCALE GENOMIC DNA]</scope>
    <source>
        <strain evidence="19 20">DHOF10</strain>
    </source>
</reference>
<evidence type="ECO:0000256" key="9">
    <source>
        <dbReference type="ARBA" id="ARBA00023065"/>
    </source>
</evidence>
<evidence type="ECO:0000256" key="2">
    <source>
        <dbReference type="ARBA" id="ARBA00009450"/>
    </source>
</evidence>
<dbReference type="InterPro" id="IPR049712">
    <property type="entry name" value="Poly_export"/>
</dbReference>
<dbReference type="PANTHER" id="PTHR33619:SF3">
    <property type="entry name" value="POLYSACCHARIDE EXPORT PROTEIN GFCE-RELATED"/>
    <property type="match status" value="1"/>
</dbReference>
<keyword evidence="12" id="KW-0564">Palmitate</keyword>
<dbReference type="GO" id="GO:0046930">
    <property type="term" value="C:pore complex"/>
    <property type="evidence" value="ECO:0007669"/>
    <property type="project" value="UniProtKB-KW"/>
</dbReference>
<dbReference type="EMBL" id="SDMK01000001">
    <property type="protein sequence ID" value="RXS97978.1"/>
    <property type="molecule type" value="Genomic_DNA"/>
</dbReference>
<dbReference type="Pfam" id="PF02563">
    <property type="entry name" value="Poly_export"/>
    <property type="match status" value="1"/>
</dbReference>
<feature type="compositionally biased region" description="Low complexity" evidence="15">
    <location>
        <begin position="43"/>
        <end position="81"/>
    </location>
</feature>
<proteinExistence type="inferred from homology"/>
<dbReference type="Gene3D" id="3.10.560.10">
    <property type="entry name" value="Outer membrane lipoprotein wza domain like"/>
    <property type="match status" value="3"/>
</dbReference>
<feature type="domain" description="Soluble ligand binding" evidence="17">
    <location>
        <begin position="338"/>
        <end position="382"/>
    </location>
</feature>
<evidence type="ECO:0000256" key="14">
    <source>
        <dbReference type="ARBA" id="ARBA00023288"/>
    </source>
</evidence>
<keyword evidence="6" id="KW-0812">Transmembrane</keyword>
<dbReference type="Pfam" id="PF10531">
    <property type="entry name" value="SLBB"/>
    <property type="match status" value="3"/>
</dbReference>
<dbReference type="Gene3D" id="3.10.20.600">
    <property type="match status" value="1"/>
</dbReference>
<dbReference type="Pfam" id="PF22461">
    <property type="entry name" value="SLBB_2"/>
    <property type="match status" value="1"/>
</dbReference>
<evidence type="ECO:0000256" key="1">
    <source>
        <dbReference type="ARBA" id="ARBA00004571"/>
    </source>
</evidence>
<feature type="domain" description="Polysaccharide export protein N-terminal" evidence="16">
    <location>
        <begin position="173"/>
        <end position="245"/>
    </location>
</feature>
<dbReference type="InterPro" id="IPR019554">
    <property type="entry name" value="Soluble_ligand-bd"/>
</dbReference>